<evidence type="ECO:0000313" key="1">
    <source>
        <dbReference type="EMBL" id="TQO18525.1"/>
    </source>
</evidence>
<name>A0A8H2K1T6_9MICO</name>
<accession>A0A8H2K1T6</accession>
<reference evidence="1 2" key="1">
    <citation type="submission" date="2019-06" db="EMBL/GenBank/DDBJ databases">
        <title>Sequencing the genomes of 1000 actinobacteria strains.</title>
        <authorList>
            <person name="Klenk H.-P."/>
        </authorList>
    </citation>
    <scope>NUCLEOTIDE SEQUENCE [LARGE SCALE GENOMIC DNA]</scope>
    <source>
        <strain evidence="1 2">DSM 21947</strain>
    </source>
</reference>
<dbReference type="AlphaFoldDB" id="A0A8H2K1T6"/>
<proteinExistence type="predicted"/>
<gene>
    <name evidence="1" type="ORF">FB472_0042</name>
</gene>
<evidence type="ECO:0000313" key="2">
    <source>
        <dbReference type="Proteomes" id="UP000316560"/>
    </source>
</evidence>
<keyword evidence="2" id="KW-1185">Reference proteome</keyword>
<dbReference type="SUPFAM" id="SSF53271">
    <property type="entry name" value="PRTase-like"/>
    <property type="match status" value="1"/>
</dbReference>
<dbReference type="EMBL" id="VFRA01000001">
    <property type="protein sequence ID" value="TQO18525.1"/>
    <property type="molecule type" value="Genomic_DNA"/>
</dbReference>
<dbReference type="Proteomes" id="UP000316560">
    <property type="component" value="Unassembled WGS sequence"/>
</dbReference>
<sequence length="273" mass="29522">MADIDWGALLPPFTPDQRGGKLDHFQIATMEWVQGEFLLLCGPNEVADQIRQSAGGFCGEARLDRETKKTFTHGIYFPNGVPTFITDLAELLQNCLSIPSPDQVDHAMALDWYNQPNDDGEIVKTEAGYWIWTTKYASHPEYNNSKHSRRQIITALVDFIARHPLFASASAIVTAPGHNADGQGFGEVLAREVANRAGIPFVESTSPGPRPAQKETPQDLSDIFTVASPLAGTIIVLDDVFHTGGSATGAAAAARRAGAATVLLLVVARTIRK</sequence>
<dbReference type="Gene3D" id="3.40.50.2020">
    <property type="match status" value="1"/>
</dbReference>
<organism evidence="1 2">
    <name type="scientific">Rhodoglobus vestalii</name>
    <dbReference type="NCBI Taxonomy" id="193384"/>
    <lineage>
        <taxon>Bacteria</taxon>
        <taxon>Bacillati</taxon>
        <taxon>Actinomycetota</taxon>
        <taxon>Actinomycetes</taxon>
        <taxon>Micrococcales</taxon>
        <taxon>Microbacteriaceae</taxon>
        <taxon>Rhodoglobus</taxon>
    </lineage>
</organism>
<protein>
    <submittedName>
        <fullName evidence="1">Uncharacterized protein</fullName>
    </submittedName>
</protein>
<comment type="caution">
    <text evidence="1">The sequence shown here is derived from an EMBL/GenBank/DDBJ whole genome shotgun (WGS) entry which is preliminary data.</text>
</comment>
<dbReference type="InterPro" id="IPR029057">
    <property type="entry name" value="PRTase-like"/>
</dbReference>
<dbReference type="OrthoDB" id="5107240at2"/>
<dbReference type="RefSeq" id="WP_141989146.1">
    <property type="nucleotide sequence ID" value="NZ_VFRA01000001.1"/>
</dbReference>